<evidence type="ECO:0008006" key="6">
    <source>
        <dbReference type="Google" id="ProtNLM"/>
    </source>
</evidence>
<protein>
    <recommendedName>
        <fullName evidence="6">DUF3475 domain-containing protein</fullName>
    </recommendedName>
</protein>
<dbReference type="InParanoid" id="K3YQW4"/>
<reference evidence="5" key="1">
    <citation type="journal article" date="2012" name="Nat. Biotechnol.">
        <title>Reference genome sequence of the model plant Setaria.</title>
        <authorList>
            <person name="Bennetzen J.L."/>
            <person name="Schmutz J."/>
            <person name="Wang H."/>
            <person name="Percifield R."/>
            <person name="Hawkins J."/>
            <person name="Pontaroli A.C."/>
            <person name="Estep M."/>
            <person name="Feng L."/>
            <person name="Vaughn J.N."/>
            <person name="Grimwood J."/>
            <person name="Jenkins J."/>
            <person name="Barry K."/>
            <person name="Lindquist E."/>
            <person name="Hellsten U."/>
            <person name="Deshpande S."/>
            <person name="Wang X."/>
            <person name="Wu X."/>
            <person name="Mitros T."/>
            <person name="Triplett J."/>
            <person name="Yang X."/>
            <person name="Ye C.Y."/>
            <person name="Mauro-Herrera M."/>
            <person name="Wang L."/>
            <person name="Li P."/>
            <person name="Sharma M."/>
            <person name="Sharma R."/>
            <person name="Ronald P.C."/>
            <person name="Panaud O."/>
            <person name="Kellogg E.A."/>
            <person name="Brutnell T.P."/>
            <person name="Doust A.N."/>
            <person name="Tuskan G.A."/>
            <person name="Rokhsar D."/>
            <person name="Devos K.M."/>
        </authorList>
    </citation>
    <scope>NUCLEOTIDE SEQUENCE [LARGE SCALE GENOMIC DNA]</scope>
    <source>
        <strain evidence="5">cv. Yugu1</strain>
    </source>
</reference>
<dbReference type="EMBL" id="AGNK02000381">
    <property type="status" value="NOT_ANNOTATED_CDS"/>
    <property type="molecule type" value="Genomic_DNA"/>
</dbReference>
<feature type="compositionally biased region" description="Basic and acidic residues" evidence="1">
    <location>
        <begin position="78"/>
        <end position="92"/>
    </location>
</feature>
<dbReference type="InterPro" id="IPR007700">
    <property type="entry name" value="DUF668"/>
</dbReference>
<evidence type="ECO:0000259" key="3">
    <source>
        <dbReference type="Pfam" id="PF11961"/>
    </source>
</evidence>
<proteinExistence type="predicted"/>
<dbReference type="AlphaFoldDB" id="K3YQW4"/>
<dbReference type="InterPro" id="IPR045021">
    <property type="entry name" value="PSI1/2/3"/>
</dbReference>
<dbReference type="Pfam" id="PF05003">
    <property type="entry name" value="DUF668"/>
    <property type="match status" value="1"/>
</dbReference>
<dbReference type="EnsemblPlants" id="KQL29988">
    <property type="protein sequence ID" value="KQL29988"/>
    <property type="gene ID" value="SETIT_016658mg"/>
</dbReference>
<dbReference type="OMA" id="TWEDRAM"/>
<organism evidence="4 5">
    <name type="scientific">Setaria italica</name>
    <name type="common">Foxtail millet</name>
    <name type="synonym">Panicum italicum</name>
    <dbReference type="NCBI Taxonomy" id="4555"/>
    <lineage>
        <taxon>Eukaryota</taxon>
        <taxon>Viridiplantae</taxon>
        <taxon>Streptophyta</taxon>
        <taxon>Embryophyta</taxon>
        <taxon>Tracheophyta</taxon>
        <taxon>Spermatophyta</taxon>
        <taxon>Magnoliopsida</taxon>
        <taxon>Liliopsida</taxon>
        <taxon>Poales</taxon>
        <taxon>Poaceae</taxon>
        <taxon>PACMAD clade</taxon>
        <taxon>Panicoideae</taxon>
        <taxon>Panicodae</taxon>
        <taxon>Paniceae</taxon>
        <taxon>Cenchrinae</taxon>
        <taxon>Setaria</taxon>
    </lineage>
</organism>
<dbReference type="STRING" id="4555.K3YQW4"/>
<reference evidence="4" key="2">
    <citation type="submission" date="2018-08" db="UniProtKB">
        <authorList>
            <consortium name="EnsemblPlants"/>
        </authorList>
    </citation>
    <scope>IDENTIFICATION</scope>
    <source>
        <strain evidence="4">Yugu1</strain>
    </source>
</reference>
<feature type="domain" description="DUF668" evidence="2">
    <location>
        <begin position="380"/>
        <end position="465"/>
    </location>
</feature>
<dbReference type="PANTHER" id="PTHR31730:SF25">
    <property type="entry name" value="DUF668 DOMAIN-CONTAINING PROTEIN"/>
    <property type="match status" value="1"/>
</dbReference>
<evidence type="ECO:0000256" key="1">
    <source>
        <dbReference type="SAM" id="MobiDB-lite"/>
    </source>
</evidence>
<dbReference type="eggNOG" id="ENOG502QQVZ">
    <property type="taxonomic scope" value="Eukaryota"/>
</dbReference>
<dbReference type="PANTHER" id="PTHR31730">
    <property type="entry name" value="OS01G0873900 PROTEIN"/>
    <property type="match status" value="1"/>
</dbReference>
<accession>K3YQW4</accession>
<dbReference type="GO" id="GO:0045927">
    <property type="term" value="P:positive regulation of growth"/>
    <property type="evidence" value="ECO:0007669"/>
    <property type="project" value="InterPro"/>
</dbReference>
<evidence type="ECO:0000313" key="4">
    <source>
        <dbReference type="EnsemblPlants" id="KQL29988"/>
    </source>
</evidence>
<feature type="domain" description="DUF3475" evidence="3">
    <location>
        <begin position="162"/>
        <end position="218"/>
    </location>
</feature>
<evidence type="ECO:0000259" key="2">
    <source>
        <dbReference type="Pfam" id="PF05003"/>
    </source>
</evidence>
<feature type="region of interest" description="Disordered" evidence="1">
    <location>
        <begin position="35"/>
        <end position="114"/>
    </location>
</feature>
<dbReference type="InterPro" id="IPR021864">
    <property type="entry name" value="DUF3475"/>
</dbReference>
<dbReference type="Gramene" id="KQL29988">
    <property type="protein sequence ID" value="KQL29988"/>
    <property type="gene ID" value="SETIT_016658mg"/>
</dbReference>
<dbReference type="Proteomes" id="UP000004995">
    <property type="component" value="Unassembled WGS sequence"/>
</dbReference>
<evidence type="ECO:0000313" key="5">
    <source>
        <dbReference type="Proteomes" id="UP000004995"/>
    </source>
</evidence>
<dbReference type="HOGENOM" id="CLU_022639_0_0_1"/>
<feature type="compositionally biased region" description="Low complexity" evidence="1">
    <location>
        <begin position="489"/>
        <end position="521"/>
    </location>
</feature>
<dbReference type="Pfam" id="PF11961">
    <property type="entry name" value="DUF3475"/>
    <property type="match status" value="1"/>
</dbReference>
<feature type="region of interest" description="Disordered" evidence="1">
    <location>
        <begin position="482"/>
        <end position="596"/>
    </location>
</feature>
<keyword evidence="5" id="KW-1185">Reference proteome</keyword>
<name>K3YQW4_SETIT</name>
<sequence>MGGVCSAGIAGDKSPTELSFRAMGFVVEQEFRAFSASGKNRTAPVEEAAEPELVSDQWSRLSEKGSPPPSTGNKARHSSKEPPHLMRAESGKSKAGKPRRSTSSKAGPSKVSDIGLALGRKSTSGLGKAVEVLDNLSSSMSSLSPGGGFVSAPTTKGNKISILAFEVANTIVKGMSLMQSLSKESLKYLKDTVLLSEGVQRLVSSDMDDLMRIAAADKRQELRVFSREVIRFGNRCKDPQWHNLDRYFSKLESEITPQPELKEMAKADMQRLMTLVRYTGDLYHELHALDRFEQDYRRKLEEEKRSVTFERGDTVQIIRQELKSQRKHVHSLKKKSLWSKILDDVMEKLVDIVHFLHVEIQDTFGHCDGESNESQESRQTLGSAGLSLHYANIISQIDNIVSRSSVPPQSTRDALYQALPPNVKSALRTRLLTSSESEEVPITQIRCSMEKTLQWIVPIANSTARAHHGFGWVGEWANTGYSRPNKGGRSPSRSPVRSPAQSSHAAPRSPVSAAASRGAAGLTREDREMLLDVYTRRRNPGKSKSQELSTAARGGGRSALSRNDRLSKSSSSHCPSREQGGRVFPLTPSRSPAVSPVVHFDIDRIKALDVDAMDKTDVQKQP</sequence>